<keyword evidence="2" id="KW-0012">Acyltransferase</keyword>
<dbReference type="Pfam" id="PF13673">
    <property type="entry name" value="Acetyltransf_10"/>
    <property type="match status" value="1"/>
</dbReference>
<dbReference type="InterPro" id="IPR016181">
    <property type="entry name" value="Acyl_CoA_acyltransferase"/>
</dbReference>
<dbReference type="AlphaFoldDB" id="A0A059FS21"/>
<name>A0A059FS21_9PROT</name>
<evidence type="ECO:0000313" key="5">
    <source>
        <dbReference type="Proteomes" id="UP000025171"/>
    </source>
</evidence>
<protein>
    <submittedName>
        <fullName evidence="4">GCN5-like N-acetyltransferase</fullName>
    </submittedName>
</protein>
<accession>A0A059FS21</accession>
<dbReference type="PROSITE" id="PS51186">
    <property type="entry name" value="GNAT"/>
    <property type="match status" value="1"/>
</dbReference>
<dbReference type="GO" id="GO:0016747">
    <property type="term" value="F:acyltransferase activity, transferring groups other than amino-acyl groups"/>
    <property type="evidence" value="ECO:0007669"/>
    <property type="project" value="InterPro"/>
</dbReference>
<dbReference type="InterPro" id="IPR000182">
    <property type="entry name" value="GNAT_dom"/>
</dbReference>
<keyword evidence="5" id="KW-1185">Reference proteome</keyword>
<dbReference type="CDD" id="cd04301">
    <property type="entry name" value="NAT_SF"/>
    <property type="match status" value="1"/>
</dbReference>
<feature type="domain" description="N-acetyltransferase" evidence="3">
    <location>
        <begin position="3"/>
        <end position="153"/>
    </location>
</feature>
<dbReference type="STRING" id="1280950.HJO_06385"/>
<dbReference type="PANTHER" id="PTHR43420:SF12">
    <property type="entry name" value="N-ACETYLTRANSFERASE DOMAIN-CONTAINING PROTEIN"/>
    <property type="match status" value="1"/>
</dbReference>
<dbReference type="InterPro" id="IPR050680">
    <property type="entry name" value="YpeA/RimI_acetyltransf"/>
</dbReference>
<reference evidence="4 5" key="1">
    <citation type="journal article" date="2014" name="Antonie Van Leeuwenhoek">
        <title>Hyphomonas beringensis sp. nov. and Hyphomonas chukchiensis sp. nov., isolated from surface seawater of the Bering Sea and Chukchi Sea.</title>
        <authorList>
            <person name="Li C."/>
            <person name="Lai Q."/>
            <person name="Li G."/>
            <person name="Dong C."/>
            <person name="Wang J."/>
            <person name="Liao Y."/>
            <person name="Shao Z."/>
        </authorList>
    </citation>
    <scope>NUCLEOTIDE SEQUENCE [LARGE SCALE GENOMIC DNA]</scope>
    <source>
        <strain evidence="4 5">MHS-2</strain>
    </source>
</reference>
<dbReference type="SUPFAM" id="SSF55729">
    <property type="entry name" value="Acyl-CoA N-acyltransferases (Nat)"/>
    <property type="match status" value="1"/>
</dbReference>
<evidence type="ECO:0000256" key="2">
    <source>
        <dbReference type="ARBA" id="ARBA00023315"/>
    </source>
</evidence>
<sequence>MTVLIRTAEGPDCARLAEIEELCFRDGYSDKMLSREEFRDLVADDVNQVLVATDGAQVCGYALLLVERDENAGYFDSLAIDPQFQGKGIGEDLFKAVETTCVQMKLGVLNLEIKENNYTLLKRYHRFGYKCFQVEEAYYADGWSALRMRKTVAAIAGTE</sequence>
<dbReference type="PANTHER" id="PTHR43420">
    <property type="entry name" value="ACETYLTRANSFERASE"/>
    <property type="match status" value="1"/>
</dbReference>
<evidence type="ECO:0000256" key="1">
    <source>
        <dbReference type="ARBA" id="ARBA00022679"/>
    </source>
</evidence>
<evidence type="ECO:0000259" key="3">
    <source>
        <dbReference type="PROSITE" id="PS51186"/>
    </source>
</evidence>
<keyword evidence="1 4" id="KW-0808">Transferase</keyword>
<dbReference type="eggNOG" id="COG0456">
    <property type="taxonomic scope" value="Bacteria"/>
</dbReference>
<dbReference type="PATRIC" id="fig|1280950.3.peg.1285"/>
<dbReference type="Gene3D" id="3.40.630.30">
    <property type="match status" value="1"/>
</dbReference>
<organism evidence="4 5">
    <name type="scientific">Hyphomonas johnsonii MHS-2</name>
    <dbReference type="NCBI Taxonomy" id="1280950"/>
    <lineage>
        <taxon>Bacteria</taxon>
        <taxon>Pseudomonadati</taxon>
        <taxon>Pseudomonadota</taxon>
        <taxon>Alphaproteobacteria</taxon>
        <taxon>Hyphomonadales</taxon>
        <taxon>Hyphomonadaceae</taxon>
        <taxon>Hyphomonas</taxon>
    </lineage>
</organism>
<dbReference type="Proteomes" id="UP000025171">
    <property type="component" value="Unassembled WGS sequence"/>
</dbReference>
<dbReference type="EMBL" id="ARYK01000002">
    <property type="protein sequence ID" value="KCZ93460.1"/>
    <property type="molecule type" value="Genomic_DNA"/>
</dbReference>
<comment type="caution">
    <text evidence="4">The sequence shown here is derived from an EMBL/GenBank/DDBJ whole genome shotgun (WGS) entry which is preliminary data.</text>
</comment>
<evidence type="ECO:0000313" key="4">
    <source>
        <dbReference type="EMBL" id="KCZ93460.1"/>
    </source>
</evidence>
<proteinExistence type="predicted"/>
<gene>
    <name evidence="4" type="ORF">HJO_06385</name>
</gene>
<dbReference type="RefSeq" id="WP_035615085.1">
    <property type="nucleotide sequence ID" value="NZ_ARYK01000002.1"/>
</dbReference>
<dbReference type="OrthoDB" id="9804026at2"/>